<dbReference type="PANTHER" id="PTHR48081">
    <property type="entry name" value="AB HYDROLASE SUPERFAMILY PROTEIN C4A8.06C"/>
    <property type="match status" value="1"/>
</dbReference>
<dbReference type="GO" id="GO:0016787">
    <property type="term" value="F:hydrolase activity"/>
    <property type="evidence" value="ECO:0007669"/>
    <property type="project" value="UniProtKB-KW"/>
</dbReference>
<dbReference type="InterPro" id="IPR033140">
    <property type="entry name" value="Lipase_GDXG_put_SER_AS"/>
</dbReference>
<evidence type="ECO:0000256" key="3">
    <source>
        <dbReference type="PROSITE-ProRule" id="PRU10038"/>
    </source>
</evidence>
<dbReference type="EMBL" id="VWYL01004391">
    <property type="protein sequence ID" value="NXR31637.1"/>
    <property type="molecule type" value="Genomic_DNA"/>
</dbReference>
<dbReference type="InterPro" id="IPR013094">
    <property type="entry name" value="AB_hydrolase_3"/>
</dbReference>
<accession>A0A7L2K8Q5</accession>
<comment type="caution">
    <text evidence="5">The sequence shown here is derived from an EMBL/GenBank/DDBJ whole genome shotgun (WGS) entry which is preliminary data.</text>
</comment>
<feature type="active site" evidence="3">
    <location>
        <position position="142"/>
    </location>
</feature>
<dbReference type="SUPFAM" id="SSF53474">
    <property type="entry name" value="alpha/beta-Hydrolases"/>
    <property type="match status" value="1"/>
</dbReference>
<feature type="non-terminal residue" evidence="5">
    <location>
        <position position="1"/>
    </location>
</feature>
<dbReference type="Pfam" id="PF07859">
    <property type="entry name" value="Abhydrolase_3"/>
    <property type="match status" value="2"/>
</dbReference>
<comment type="similarity">
    <text evidence="1">Belongs to the 'GDXG' lipolytic enzyme family.</text>
</comment>
<keyword evidence="2" id="KW-0378">Hydrolase</keyword>
<sequence>SEVAELLGWNYMEGMRLFMVISLVPPTSDENVTVTDTEFSNVPVRLFVPRRAPGGLRRAVIFFHGGGWCLGDAGIQTYDVLTRRISNELDAVVVSVNYRLAPPHHFPAQFEDVYAVTKWFLQRPVLAQHGVDPGRVCVAGDSAGGNLAAAVAQQVQQGCSALSIGALGVSPSLGTAQRAGLGDCHRALGTGTWLCLSHWGHRRGWRGIRALSPQNTPCPPLGAHSTPTLTHLGWFRCDVWGGNFNYRCNQQGKQANRKTLTNEPRLRRLPPALLLTCQHDVLRDDGLMYAARLRAAGVPVTLHHARDAFHGALTFLSWPFELALAHRLLATCLDWLRDNL</sequence>
<protein>
    <submittedName>
        <fullName evidence="5">AAAD deacetylase</fullName>
    </submittedName>
</protein>
<evidence type="ECO:0000313" key="5">
    <source>
        <dbReference type="EMBL" id="NXR31637.1"/>
    </source>
</evidence>
<dbReference type="InterPro" id="IPR050300">
    <property type="entry name" value="GDXG_lipolytic_enzyme"/>
</dbReference>
<dbReference type="AlphaFoldDB" id="A0A7L2K8Q5"/>
<dbReference type="PROSITE" id="PS01174">
    <property type="entry name" value="LIPASE_GDXG_SER"/>
    <property type="match status" value="1"/>
</dbReference>
<evidence type="ECO:0000259" key="4">
    <source>
        <dbReference type="Pfam" id="PF07859"/>
    </source>
</evidence>
<feature type="domain" description="Alpha/beta hydrolase fold-3" evidence="4">
    <location>
        <begin position="261"/>
        <end position="312"/>
    </location>
</feature>
<dbReference type="Gene3D" id="3.40.50.1820">
    <property type="entry name" value="alpha/beta hydrolase"/>
    <property type="match status" value="1"/>
</dbReference>
<gene>
    <name evidence="5" type="primary">Aadac</name>
    <name evidence="5" type="ORF">ZOSHYP_R03785</name>
</gene>
<dbReference type="OrthoDB" id="408631at2759"/>
<dbReference type="InterPro" id="IPR029058">
    <property type="entry name" value="AB_hydrolase_fold"/>
</dbReference>
<feature type="non-terminal residue" evidence="5">
    <location>
        <position position="340"/>
    </location>
</feature>
<dbReference type="Proteomes" id="UP000549157">
    <property type="component" value="Unassembled WGS sequence"/>
</dbReference>
<evidence type="ECO:0000313" key="6">
    <source>
        <dbReference type="Proteomes" id="UP000549157"/>
    </source>
</evidence>
<proteinExistence type="inferred from homology"/>
<evidence type="ECO:0000256" key="2">
    <source>
        <dbReference type="ARBA" id="ARBA00022801"/>
    </source>
</evidence>
<name>A0A7L2K8Q5_9PASS</name>
<organism evidence="5 6">
    <name type="scientific">Zosterops hypoxanthus</name>
    <dbReference type="NCBI Taxonomy" id="2485327"/>
    <lineage>
        <taxon>Eukaryota</taxon>
        <taxon>Metazoa</taxon>
        <taxon>Chordata</taxon>
        <taxon>Craniata</taxon>
        <taxon>Vertebrata</taxon>
        <taxon>Euteleostomi</taxon>
        <taxon>Archelosauria</taxon>
        <taxon>Archosauria</taxon>
        <taxon>Dinosauria</taxon>
        <taxon>Saurischia</taxon>
        <taxon>Theropoda</taxon>
        <taxon>Coelurosauria</taxon>
        <taxon>Aves</taxon>
        <taxon>Neognathae</taxon>
        <taxon>Neoaves</taxon>
        <taxon>Telluraves</taxon>
        <taxon>Australaves</taxon>
        <taxon>Passeriformes</taxon>
        <taxon>Sylvioidea</taxon>
        <taxon>Zosteropidae</taxon>
        <taxon>Zosterops</taxon>
    </lineage>
</organism>
<evidence type="ECO:0000256" key="1">
    <source>
        <dbReference type="ARBA" id="ARBA00010515"/>
    </source>
</evidence>
<feature type="domain" description="Alpha/beta hydrolase fold-3" evidence="4">
    <location>
        <begin position="60"/>
        <end position="171"/>
    </location>
</feature>
<keyword evidence="6" id="KW-1185">Reference proteome</keyword>
<reference evidence="5 6" key="1">
    <citation type="submission" date="2019-09" db="EMBL/GenBank/DDBJ databases">
        <title>Bird 10,000 Genomes (B10K) Project - Family phase.</title>
        <authorList>
            <person name="Zhang G."/>
        </authorList>
    </citation>
    <scope>NUCLEOTIDE SEQUENCE [LARGE SCALE GENOMIC DNA]</scope>
    <source>
        <strain evidence="5">B10K-DU-001-36</strain>
        <tissue evidence="5">Muscle</tissue>
    </source>
</reference>
<dbReference type="PANTHER" id="PTHR48081:SF28">
    <property type="entry name" value="ALPHA_BETA HYDROLASE FOLD-3 DOMAIN-CONTAINING PROTEIN"/>
    <property type="match status" value="1"/>
</dbReference>